<evidence type="ECO:0000256" key="2">
    <source>
        <dbReference type="ARBA" id="ARBA00012438"/>
    </source>
</evidence>
<dbReference type="GO" id="GO:0030295">
    <property type="term" value="F:protein kinase activator activity"/>
    <property type="evidence" value="ECO:0007669"/>
    <property type="project" value="TreeGrafter"/>
</dbReference>
<organism evidence="10 11">
    <name type="scientific">Plasticicumulans lactativorans</name>
    <dbReference type="NCBI Taxonomy" id="1133106"/>
    <lineage>
        <taxon>Bacteria</taxon>
        <taxon>Pseudomonadati</taxon>
        <taxon>Pseudomonadota</taxon>
        <taxon>Gammaproteobacteria</taxon>
        <taxon>Candidatus Competibacteraceae</taxon>
        <taxon>Plasticicumulans</taxon>
    </lineage>
</organism>
<dbReference type="InterPro" id="IPR029016">
    <property type="entry name" value="GAF-like_dom_sf"/>
</dbReference>
<dbReference type="InterPro" id="IPR003594">
    <property type="entry name" value="HATPase_dom"/>
</dbReference>
<evidence type="ECO:0000256" key="8">
    <source>
        <dbReference type="SAM" id="Phobius"/>
    </source>
</evidence>
<feature type="domain" description="Histidine kinase" evidence="9">
    <location>
        <begin position="489"/>
        <end position="694"/>
    </location>
</feature>
<dbReference type="GO" id="GO:0000156">
    <property type="term" value="F:phosphorelay response regulator activity"/>
    <property type="evidence" value="ECO:0007669"/>
    <property type="project" value="TreeGrafter"/>
</dbReference>
<dbReference type="SUPFAM" id="SSF55781">
    <property type="entry name" value="GAF domain-like"/>
    <property type="match status" value="1"/>
</dbReference>
<dbReference type="InterPro" id="IPR004358">
    <property type="entry name" value="Sig_transdc_His_kin-like_C"/>
</dbReference>
<dbReference type="EC" id="2.7.13.3" evidence="2"/>
<sequence>MFDYNDNAVPLMGVLGYGTGAVLYAVFGLWLLTTARSAPKRWLLLAIFVMSAWSTTAAMLAWGVSVTAAYVFLEICRSLFWLLALIRLLRPLIYTQRRHGGVLGIARPMAYLLSAALVGVQFAPVVLRETFGILFTADLTIFGHLGLAVGGLVLVEQLFRNTRPEHRWGTKFFYLGIGVLFAFDFFLYADALLFRQLDAQMWAARGFVDAMAVPLFAVAALRNPDWSPNLFVSHRMALHTASVLGAGVYLLVMAGVAYYIRLYGGTWGTAVQLVFMAGAVILLAAMVFSGQLRAYTKVFLSKHFFHYKYDYREEWLKFIGTLSTNEPGDDLRERAIRALAELVDSTGGVLWARNERGDFALISSWHMSAPTIQVEHAGSPLLRFLERRQWVVELDEYASAPDVYAELQLPGWINDVPRAWLIVPLMQLDRLQGLALLARPSASRSINWEDRDLLKTAGRQVASYIALLDTTEALMDARQFEAFNRLSAFVVHDLKNVAAQLSLVVKNAERHRQNPAFIDDAIKTVANATARMNRMLAQLANKGSTLPAEQRVFPVAEALKEVMEISAGRVPVPVLSARVGESSVFANRDKFVAVLCHLVRNAQEATPADGVVEVNAHVEAGTLMVEIRDTGCGMDERFIRESLFKPFQTTKGNAGMGVGVYETREFVHALGGEIMVESAVGVGTTFSIRVPLHRVASIEVAAEEALLCGN</sequence>
<keyword evidence="7" id="KW-0902">Two-component regulatory system</keyword>
<dbReference type="SMART" id="SM00387">
    <property type="entry name" value="HATPase_c"/>
    <property type="match status" value="1"/>
</dbReference>
<keyword evidence="8" id="KW-0812">Transmembrane</keyword>
<name>A0A4R2LJQ8_9GAMM</name>
<evidence type="ECO:0000313" key="10">
    <source>
        <dbReference type="EMBL" id="TCO83466.1"/>
    </source>
</evidence>
<evidence type="ECO:0000256" key="3">
    <source>
        <dbReference type="ARBA" id="ARBA00022679"/>
    </source>
</evidence>
<dbReference type="PRINTS" id="PR00344">
    <property type="entry name" value="BCTRLSENSOR"/>
</dbReference>
<protein>
    <recommendedName>
        <fullName evidence="2">histidine kinase</fullName>
        <ecNumber evidence="2">2.7.13.3</ecNumber>
    </recommendedName>
</protein>
<dbReference type="InterPro" id="IPR036890">
    <property type="entry name" value="HATPase_C_sf"/>
</dbReference>
<keyword evidence="8" id="KW-0472">Membrane</keyword>
<dbReference type="SUPFAM" id="SSF55874">
    <property type="entry name" value="ATPase domain of HSP90 chaperone/DNA topoisomerase II/histidine kinase"/>
    <property type="match status" value="1"/>
</dbReference>
<dbReference type="PANTHER" id="PTHR42878">
    <property type="entry name" value="TWO-COMPONENT HISTIDINE KINASE"/>
    <property type="match status" value="1"/>
</dbReference>
<evidence type="ECO:0000313" key="11">
    <source>
        <dbReference type="Proteomes" id="UP000295765"/>
    </source>
</evidence>
<comment type="catalytic activity">
    <reaction evidence="1">
        <text>ATP + protein L-histidine = ADP + protein N-phospho-L-histidine.</text>
        <dbReference type="EC" id="2.7.13.3"/>
    </reaction>
</comment>
<feature type="transmembrane region" description="Helical" evidence="8">
    <location>
        <begin position="266"/>
        <end position="288"/>
    </location>
</feature>
<dbReference type="PROSITE" id="PS50109">
    <property type="entry name" value="HIS_KIN"/>
    <property type="match status" value="1"/>
</dbReference>
<evidence type="ECO:0000259" key="9">
    <source>
        <dbReference type="PROSITE" id="PS50109"/>
    </source>
</evidence>
<feature type="transmembrane region" description="Helical" evidence="8">
    <location>
        <begin position="171"/>
        <end position="189"/>
    </location>
</feature>
<dbReference type="PANTHER" id="PTHR42878:SF7">
    <property type="entry name" value="SENSOR HISTIDINE KINASE GLRK"/>
    <property type="match status" value="1"/>
</dbReference>
<dbReference type="InterPro" id="IPR050351">
    <property type="entry name" value="BphY/WalK/GraS-like"/>
</dbReference>
<dbReference type="InterPro" id="IPR003018">
    <property type="entry name" value="GAF"/>
</dbReference>
<keyword evidence="4" id="KW-0547">Nucleotide-binding</keyword>
<dbReference type="NCBIfam" id="TIGR02916">
    <property type="entry name" value="PEP_his_kin"/>
    <property type="match status" value="1"/>
</dbReference>
<feature type="transmembrane region" description="Helical" evidence="8">
    <location>
        <begin position="68"/>
        <end position="89"/>
    </location>
</feature>
<dbReference type="Pfam" id="PF02518">
    <property type="entry name" value="HATPase_c"/>
    <property type="match status" value="1"/>
</dbReference>
<dbReference type="Proteomes" id="UP000295765">
    <property type="component" value="Unassembled WGS sequence"/>
</dbReference>
<evidence type="ECO:0000256" key="4">
    <source>
        <dbReference type="ARBA" id="ARBA00022741"/>
    </source>
</evidence>
<dbReference type="InterPro" id="IPR014265">
    <property type="entry name" value="XrtA/PrsK"/>
</dbReference>
<feature type="transmembrane region" description="Helical" evidence="8">
    <location>
        <begin position="139"/>
        <end position="159"/>
    </location>
</feature>
<feature type="transmembrane region" description="Helical" evidence="8">
    <location>
        <begin position="43"/>
        <end position="62"/>
    </location>
</feature>
<feature type="transmembrane region" description="Helical" evidence="8">
    <location>
        <begin position="12"/>
        <end position="31"/>
    </location>
</feature>
<feature type="transmembrane region" description="Helical" evidence="8">
    <location>
        <begin position="110"/>
        <end position="127"/>
    </location>
</feature>
<dbReference type="GO" id="GO:0004673">
    <property type="term" value="F:protein histidine kinase activity"/>
    <property type="evidence" value="ECO:0007669"/>
    <property type="project" value="UniProtKB-EC"/>
</dbReference>
<dbReference type="GO" id="GO:0005524">
    <property type="term" value="F:ATP binding"/>
    <property type="evidence" value="ECO:0007669"/>
    <property type="project" value="UniProtKB-KW"/>
</dbReference>
<keyword evidence="11" id="KW-1185">Reference proteome</keyword>
<dbReference type="SMART" id="SM00065">
    <property type="entry name" value="GAF"/>
    <property type="match status" value="1"/>
</dbReference>
<dbReference type="InterPro" id="IPR005467">
    <property type="entry name" value="His_kinase_dom"/>
</dbReference>
<reference evidence="10 11" key="1">
    <citation type="submission" date="2019-03" db="EMBL/GenBank/DDBJ databases">
        <title>Genomic Encyclopedia of Type Strains, Phase IV (KMG-IV): sequencing the most valuable type-strain genomes for metagenomic binning, comparative biology and taxonomic classification.</title>
        <authorList>
            <person name="Goeker M."/>
        </authorList>
    </citation>
    <scope>NUCLEOTIDE SEQUENCE [LARGE SCALE GENOMIC DNA]</scope>
    <source>
        <strain evidence="10 11">DSM 25287</strain>
    </source>
</reference>
<keyword evidence="6" id="KW-0067">ATP-binding</keyword>
<gene>
    <name evidence="10" type="ORF">EV699_102173</name>
</gene>
<evidence type="ECO:0000256" key="6">
    <source>
        <dbReference type="ARBA" id="ARBA00022840"/>
    </source>
</evidence>
<dbReference type="Gene3D" id="3.30.450.40">
    <property type="match status" value="1"/>
</dbReference>
<evidence type="ECO:0000256" key="5">
    <source>
        <dbReference type="ARBA" id="ARBA00022777"/>
    </source>
</evidence>
<dbReference type="Gene3D" id="3.30.565.10">
    <property type="entry name" value="Histidine kinase-like ATPase, C-terminal domain"/>
    <property type="match status" value="1"/>
</dbReference>
<proteinExistence type="predicted"/>
<keyword evidence="8" id="KW-1133">Transmembrane helix</keyword>
<comment type="caution">
    <text evidence="10">The sequence shown here is derived from an EMBL/GenBank/DDBJ whole genome shotgun (WGS) entry which is preliminary data.</text>
</comment>
<keyword evidence="3" id="KW-0808">Transferase</keyword>
<dbReference type="GO" id="GO:0007234">
    <property type="term" value="P:osmosensory signaling via phosphorelay pathway"/>
    <property type="evidence" value="ECO:0007669"/>
    <property type="project" value="TreeGrafter"/>
</dbReference>
<accession>A0A4R2LJQ8</accession>
<feature type="transmembrane region" description="Helical" evidence="8">
    <location>
        <begin position="241"/>
        <end position="260"/>
    </location>
</feature>
<keyword evidence="5 10" id="KW-0418">Kinase</keyword>
<dbReference type="EMBL" id="SLWY01000002">
    <property type="protein sequence ID" value="TCO83466.1"/>
    <property type="molecule type" value="Genomic_DNA"/>
</dbReference>
<evidence type="ECO:0000256" key="7">
    <source>
        <dbReference type="ARBA" id="ARBA00023012"/>
    </source>
</evidence>
<dbReference type="RefSeq" id="WP_243662524.1">
    <property type="nucleotide sequence ID" value="NZ_SLWY01000002.1"/>
</dbReference>
<dbReference type="AlphaFoldDB" id="A0A4R2LJQ8"/>
<evidence type="ECO:0000256" key="1">
    <source>
        <dbReference type="ARBA" id="ARBA00000085"/>
    </source>
</evidence>